<reference evidence="5" key="2">
    <citation type="submission" date="2020-09" db="EMBL/GenBank/DDBJ databases">
        <authorList>
            <person name="Sun Q."/>
            <person name="Zhou Y."/>
        </authorList>
    </citation>
    <scope>NUCLEOTIDE SEQUENCE</scope>
    <source>
        <strain evidence="5">CGMCC 1.12785</strain>
    </source>
</reference>
<proteinExistence type="predicted"/>
<name>A0A8J2XM30_9MICO</name>
<organism evidence="5 6">
    <name type="scientific">Sediminivirga luteola</name>
    <dbReference type="NCBI Taxonomy" id="1774748"/>
    <lineage>
        <taxon>Bacteria</taxon>
        <taxon>Bacillati</taxon>
        <taxon>Actinomycetota</taxon>
        <taxon>Actinomycetes</taxon>
        <taxon>Micrococcales</taxon>
        <taxon>Brevibacteriaceae</taxon>
        <taxon>Sediminivirga</taxon>
    </lineage>
</organism>
<dbReference type="Proteomes" id="UP000616114">
    <property type="component" value="Unassembled WGS sequence"/>
</dbReference>
<feature type="compositionally biased region" description="Low complexity" evidence="3">
    <location>
        <begin position="385"/>
        <end position="414"/>
    </location>
</feature>
<evidence type="ECO:0000256" key="1">
    <source>
        <dbReference type="ARBA" id="ARBA00023002"/>
    </source>
</evidence>
<dbReference type="GO" id="GO:0004497">
    <property type="term" value="F:monooxygenase activity"/>
    <property type="evidence" value="ECO:0007669"/>
    <property type="project" value="UniProtKB-KW"/>
</dbReference>
<evidence type="ECO:0000256" key="2">
    <source>
        <dbReference type="ARBA" id="ARBA00023033"/>
    </source>
</evidence>
<comment type="caution">
    <text evidence="5">The sequence shown here is derived from an EMBL/GenBank/DDBJ whole genome shotgun (WGS) entry which is preliminary data.</text>
</comment>
<dbReference type="InterPro" id="IPR036188">
    <property type="entry name" value="FAD/NAD-bd_sf"/>
</dbReference>
<dbReference type="InterPro" id="IPR050493">
    <property type="entry name" value="FAD-dep_Monooxygenase_BioMet"/>
</dbReference>
<keyword evidence="1" id="KW-0560">Oxidoreductase</keyword>
<accession>A0A8J2XM30</accession>
<dbReference type="PRINTS" id="PR00420">
    <property type="entry name" value="RNGMNOXGNASE"/>
</dbReference>
<feature type="domain" description="FAD-binding" evidence="4">
    <location>
        <begin position="4"/>
        <end position="296"/>
    </location>
</feature>
<dbReference type="EMBL" id="BMFY01000023">
    <property type="protein sequence ID" value="GGA28211.1"/>
    <property type="molecule type" value="Genomic_DNA"/>
</dbReference>
<dbReference type="Gene3D" id="3.30.9.10">
    <property type="entry name" value="D-Amino Acid Oxidase, subunit A, domain 2"/>
    <property type="match status" value="1"/>
</dbReference>
<dbReference type="PANTHER" id="PTHR13789">
    <property type="entry name" value="MONOOXYGENASE"/>
    <property type="match status" value="1"/>
</dbReference>
<sequence length="421" mass="45742">MTKKVLIAGAGIAGLAAAASFRSFGWEVDVYERSPEPREIGAGIYIKENSFEILDHLGLSEELMDKGVRLHTARIIDEDKTVVVSRDVSSERLVVTLRSDLQQALRRKAEELGARLHTNAHVVGAGADGTLRFADGTTAQGDLAIGADGLHSKVRDSLDLMRVRYSLGDGATRVLVPRDPQEAPMSTEHWSGQCRVGVAPASADYTYMFIIGPERDRRATRVPLDVSYWSRLFPHLRHYFELVTPELSVHHRHSVVHCESWHKGSVAIIGDAAHAQPPNLGQGAGVSIAAAWELAETATLFDDVREALDIWETSSRPRIDMVQRLTTAYDVLNYKWPRPLTPLRSKLFSAVSKSPLLGSRWEFYWRGGAVAPYAEGDRERLGLTGPDAGAGAASAEPAGEPDPAGVSAPVSAPAEESRSGA</sequence>
<dbReference type="AlphaFoldDB" id="A0A8J2XM30"/>
<dbReference type="RefSeq" id="WP_188552039.1">
    <property type="nucleotide sequence ID" value="NZ_BMFY01000023.1"/>
</dbReference>
<dbReference type="SUPFAM" id="SSF51905">
    <property type="entry name" value="FAD/NAD(P)-binding domain"/>
    <property type="match status" value="1"/>
</dbReference>
<dbReference type="GO" id="GO:0071949">
    <property type="term" value="F:FAD binding"/>
    <property type="evidence" value="ECO:0007669"/>
    <property type="project" value="InterPro"/>
</dbReference>
<dbReference type="Pfam" id="PF01494">
    <property type="entry name" value="FAD_binding_3"/>
    <property type="match status" value="1"/>
</dbReference>
<dbReference type="Gene3D" id="3.50.50.60">
    <property type="entry name" value="FAD/NAD(P)-binding domain"/>
    <property type="match status" value="1"/>
</dbReference>
<evidence type="ECO:0000313" key="5">
    <source>
        <dbReference type="EMBL" id="GGA28211.1"/>
    </source>
</evidence>
<reference evidence="5" key="1">
    <citation type="journal article" date="2014" name="Int. J. Syst. Evol. Microbiol.">
        <title>Complete genome sequence of Corynebacterium casei LMG S-19264T (=DSM 44701T), isolated from a smear-ripened cheese.</title>
        <authorList>
            <consortium name="US DOE Joint Genome Institute (JGI-PGF)"/>
            <person name="Walter F."/>
            <person name="Albersmeier A."/>
            <person name="Kalinowski J."/>
            <person name="Ruckert C."/>
        </authorList>
    </citation>
    <scope>NUCLEOTIDE SEQUENCE</scope>
    <source>
        <strain evidence="5">CGMCC 1.12785</strain>
    </source>
</reference>
<protein>
    <submittedName>
        <fullName evidence="5">Monooxygenase</fullName>
    </submittedName>
</protein>
<gene>
    <name evidence="5" type="ORF">GCM10011333_33730</name>
</gene>
<keyword evidence="2 5" id="KW-0503">Monooxygenase</keyword>
<evidence type="ECO:0000256" key="3">
    <source>
        <dbReference type="SAM" id="MobiDB-lite"/>
    </source>
</evidence>
<dbReference type="PANTHER" id="PTHR13789:SF309">
    <property type="entry name" value="PUTATIVE (AFU_ORTHOLOGUE AFUA_6G14510)-RELATED"/>
    <property type="match status" value="1"/>
</dbReference>
<keyword evidence="6" id="KW-1185">Reference proteome</keyword>
<dbReference type="InterPro" id="IPR002938">
    <property type="entry name" value="FAD-bd"/>
</dbReference>
<feature type="region of interest" description="Disordered" evidence="3">
    <location>
        <begin position="379"/>
        <end position="421"/>
    </location>
</feature>
<evidence type="ECO:0000313" key="6">
    <source>
        <dbReference type="Proteomes" id="UP000616114"/>
    </source>
</evidence>
<evidence type="ECO:0000259" key="4">
    <source>
        <dbReference type="Pfam" id="PF01494"/>
    </source>
</evidence>